<evidence type="ECO:0000313" key="5">
    <source>
        <dbReference type="EMBL" id="KGA96954.1"/>
    </source>
</evidence>
<feature type="signal peptide" evidence="3">
    <location>
        <begin position="1"/>
        <end position="22"/>
    </location>
</feature>
<accession>A0A094WGR6</accession>
<dbReference type="Pfam" id="PF11611">
    <property type="entry name" value="DUF4352"/>
    <property type="match status" value="1"/>
</dbReference>
<dbReference type="EMBL" id="ALPT02000041">
    <property type="protein sequence ID" value="KGA96954.1"/>
    <property type="molecule type" value="Genomic_DNA"/>
</dbReference>
<dbReference type="InterPro" id="IPR029051">
    <property type="entry name" value="DUF4352"/>
</dbReference>
<keyword evidence="6" id="KW-1185">Reference proteome</keyword>
<feature type="chain" id="PRO_5039594609" description="DUF4352 domain-containing protein" evidence="3">
    <location>
        <begin position="23"/>
        <end position="225"/>
    </location>
</feature>
<sequence length="225" mass="24063">MKKTMKAMGITLLAGSILVACNSDEGTDTSEDTTGEGIPNEQVDESDNEEEESNSGDDENEESNETDSESSGGGMASDLEFGDQLDLGIGDTAQISSNIGAYEITLNSVSQTEEVDGKSSPLSHFIIMNLTIKNIGEQALDAYDTVSVLHQNNDVEGSGAADYSHLYESVEGFEGSIEPGQEVTADAIYNARDGNEQFLFINPGLIAAKGVYNDVVWTFTEDEME</sequence>
<evidence type="ECO:0000256" key="3">
    <source>
        <dbReference type="SAM" id="SignalP"/>
    </source>
</evidence>
<dbReference type="PROSITE" id="PS51257">
    <property type="entry name" value="PROKAR_LIPOPROTEIN"/>
    <property type="match status" value="1"/>
</dbReference>
<evidence type="ECO:0000259" key="4">
    <source>
        <dbReference type="Pfam" id="PF11611"/>
    </source>
</evidence>
<dbReference type="InterPro" id="IPR029050">
    <property type="entry name" value="Immunoprotect_excell_Ig-like"/>
</dbReference>
<name>A0A094WGR6_ALKAL</name>
<dbReference type="STRING" id="1218173.BALCAV_0213095"/>
<dbReference type="AlphaFoldDB" id="A0A094WGR6"/>
<evidence type="ECO:0000256" key="1">
    <source>
        <dbReference type="ARBA" id="ARBA00022729"/>
    </source>
</evidence>
<feature type="domain" description="DUF4352" evidence="4">
    <location>
        <begin position="96"/>
        <end position="199"/>
    </location>
</feature>
<dbReference type="eggNOG" id="ENOG5032UFI">
    <property type="taxonomic scope" value="Bacteria"/>
</dbReference>
<evidence type="ECO:0000313" key="6">
    <source>
        <dbReference type="Proteomes" id="UP000002754"/>
    </source>
</evidence>
<keyword evidence="1 3" id="KW-0732">Signal</keyword>
<dbReference type="Gene3D" id="2.60.40.1240">
    <property type="match status" value="1"/>
</dbReference>
<feature type="compositionally biased region" description="Acidic residues" evidence="2">
    <location>
        <begin position="25"/>
        <end position="34"/>
    </location>
</feature>
<reference evidence="5 6" key="1">
    <citation type="journal article" date="2014" name="Genome Announc.">
        <title>Draft Genome Sequence of Bacillus alcalophilus AV1934, a Classic Alkaliphile Isolated from Human Feces in 1934.</title>
        <authorList>
            <person name="Attie O."/>
            <person name="Jayaprakash A."/>
            <person name="Shah H."/>
            <person name="Paulsen I.T."/>
            <person name="Morino M."/>
            <person name="Takahashi Y."/>
            <person name="Narumi I."/>
            <person name="Sachidanandam R."/>
            <person name="Satoh K."/>
            <person name="Ito M."/>
            <person name="Krulwich T.A."/>
        </authorList>
    </citation>
    <scope>NUCLEOTIDE SEQUENCE [LARGE SCALE GENOMIC DNA]</scope>
    <source>
        <strain evidence="5 6">AV1934</strain>
    </source>
</reference>
<dbReference type="RefSeq" id="WP_040323954.1">
    <property type="nucleotide sequence ID" value="NZ_ALPT02000041.1"/>
</dbReference>
<dbReference type="Proteomes" id="UP000002754">
    <property type="component" value="Unassembled WGS sequence"/>
</dbReference>
<comment type="caution">
    <text evidence="5">The sequence shown here is derived from an EMBL/GenBank/DDBJ whole genome shotgun (WGS) entry which is preliminary data.</text>
</comment>
<protein>
    <recommendedName>
        <fullName evidence="4">DUF4352 domain-containing protein</fullName>
    </recommendedName>
</protein>
<organism evidence="5 6">
    <name type="scientific">Alkalihalobacillus alcalophilus ATCC 27647 = CGMCC 1.3604</name>
    <dbReference type="NCBI Taxonomy" id="1218173"/>
    <lineage>
        <taxon>Bacteria</taxon>
        <taxon>Bacillati</taxon>
        <taxon>Bacillota</taxon>
        <taxon>Bacilli</taxon>
        <taxon>Bacillales</taxon>
        <taxon>Bacillaceae</taxon>
        <taxon>Alkalihalobacillus</taxon>
    </lineage>
</organism>
<feature type="compositionally biased region" description="Acidic residues" evidence="2">
    <location>
        <begin position="42"/>
        <end position="68"/>
    </location>
</feature>
<evidence type="ECO:0000256" key="2">
    <source>
        <dbReference type="SAM" id="MobiDB-lite"/>
    </source>
</evidence>
<gene>
    <name evidence="5" type="ORF">BALCAV_0213095</name>
</gene>
<feature type="region of interest" description="Disordered" evidence="2">
    <location>
        <begin position="23"/>
        <end position="81"/>
    </location>
</feature>
<proteinExistence type="predicted"/>